<feature type="region of interest" description="Disordered" evidence="7">
    <location>
        <begin position="1"/>
        <end position="26"/>
    </location>
</feature>
<dbReference type="Gene3D" id="1.20.1250.20">
    <property type="entry name" value="MFS general substrate transporter like domains"/>
    <property type="match status" value="2"/>
</dbReference>
<dbReference type="OMA" id="TYMIQYL"/>
<feature type="transmembrane region" description="Helical" evidence="8">
    <location>
        <begin position="209"/>
        <end position="228"/>
    </location>
</feature>
<proteinExistence type="inferred from homology"/>
<feature type="transmembrane region" description="Helical" evidence="8">
    <location>
        <begin position="344"/>
        <end position="366"/>
    </location>
</feature>
<comment type="similarity">
    <text evidence="6">Belongs to the major facilitator superfamily. Allantoate permease family.</text>
</comment>
<keyword evidence="5 8" id="KW-0472">Membrane</keyword>
<dbReference type="eggNOG" id="KOG2533">
    <property type="taxonomic scope" value="Eukaryota"/>
</dbReference>
<evidence type="ECO:0000313" key="10">
    <source>
        <dbReference type="EMBL" id="EEB07059.1"/>
    </source>
</evidence>
<protein>
    <submittedName>
        <fullName evidence="10">Allantoate permease</fullName>
    </submittedName>
</protein>
<dbReference type="GO" id="GO:0016020">
    <property type="term" value="C:membrane"/>
    <property type="evidence" value="ECO:0000318"/>
    <property type="project" value="GO_Central"/>
</dbReference>
<evidence type="ECO:0000313" key="11">
    <source>
        <dbReference type="Proteomes" id="UP000001744"/>
    </source>
</evidence>
<name>B6K1M8_SCHJY</name>
<gene>
    <name evidence="10" type="ORF">SJAG_02139</name>
</gene>
<feature type="transmembrane region" description="Helical" evidence="8">
    <location>
        <begin position="76"/>
        <end position="93"/>
    </location>
</feature>
<feature type="transmembrane region" description="Helical" evidence="8">
    <location>
        <begin position="308"/>
        <end position="332"/>
    </location>
</feature>
<evidence type="ECO:0000256" key="5">
    <source>
        <dbReference type="ARBA" id="ARBA00023136"/>
    </source>
</evidence>
<dbReference type="Proteomes" id="UP000001744">
    <property type="component" value="Unassembled WGS sequence"/>
</dbReference>
<feature type="transmembrane region" description="Helical" evidence="8">
    <location>
        <begin position="373"/>
        <end position="393"/>
    </location>
</feature>
<evidence type="ECO:0000256" key="8">
    <source>
        <dbReference type="SAM" id="Phobius"/>
    </source>
</evidence>
<dbReference type="PANTHER" id="PTHR43791:SF70">
    <property type="entry name" value="MAJOR FACILITATOR SUPERFAMILY (MFS) PROFILE DOMAIN-CONTAINING PROTEIN"/>
    <property type="match status" value="1"/>
</dbReference>
<feature type="transmembrane region" description="Helical" evidence="8">
    <location>
        <begin position="399"/>
        <end position="421"/>
    </location>
</feature>
<dbReference type="HOGENOM" id="CLU_001265_0_5_1"/>
<accession>B6K1M8</accession>
<feature type="transmembrane region" description="Helical" evidence="8">
    <location>
        <begin position="433"/>
        <end position="454"/>
    </location>
</feature>
<organism evidence="10 11">
    <name type="scientific">Schizosaccharomyces japonicus (strain yFS275 / FY16936)</name>
    <name type="common">Fission yeast</name>
    <dbReference type="NCBI Taxonomy" id="402676"/>
    <lineage>
        <taxon>Eukaryota</taxon>
        <taxon>Fungi</taxon>
        <taxon>Dikarya</taxon>
        <taxon>Ascomycota</taxon>
        <taxon>Taphrinomycotina</taxon>
        <taxon>Schizosaccharomycetes</taxon>
        <taxon>Schizosaccharomycetales</taxon>
        <taxon>Schizosaccharomycetaceae</taxon>
        <taxon>Schizosaccharomyces</taxon>
    </lineage>
</organism>
<evidence type="ECO:0000256" key="2">
    <source>
        <dbReference type="ARBA" id="ARBA00022448"/>
    </source>
</evidence>
<evidence type="ECO:0000259" key="9">
    <source>
        <dbReference type="PROSITE" id="PS50850"/>
    </source>
</evidence>
<keyword evidence="4 8" id="KW-1133">Transmembrane helix</keyword>
<dbReference type="EMBL" id="KE651166">
    <property type="protein sequence ID" value="EEB07059.1"/>
    <property type="molecule type" value="Genomic_DNA"/>
</dbReference>
<dbReference type="JaponicusDB" id="SJAG_02139"/>
<evidence type="ECO:0000256" key="6">
    <source>
        <dbReference type="ARBA" id="ARBA00037968"/>
    </source>
</evidence>
<comment type="subcellular location">
    <subcellularLocation>
        <location evidence="1">Membrane</location>
        <topology evidence="1">Multi-pass membrane protein</topology>
    </subcellularLocation>
</comment>
<dbReference type="Pfam" id="PF07690">
    <property type="entry name" value="MFS_1"/>
    <property type="match status" value="1"/>
</dbReference>
<evidence type="ECO:0000256" key="1">
    <source>
        <dbReference type="ARBA" id="ARBA00004141"/>
    </source>
</evidence>
<dbReference type="RefSeq" id="XP_002173352.1">
    <property type="nucleotide sequence ID" value="XM_002173316.2"/>
</dbReference>
<dbReference type="GeneID" id="7052068"/>
<evidence type="ECO:0000256" key="4">
    <source>
        <dbReference type="ARBA" id="ARBA00022989"/>
    </source>
</evidence>
<dbReference type="AlphaFoldDB" id="B6K1M8"/>
<dbReference type="OrthoDB" id="6730379at2759"/>
<dbReference type="CDD" id="cd17327">
    <property type="entry name" value="MFS_FEN2_like"/>
    <property type="match status" value="1"/>
</dbReference>
<feature type="domain" description="Major facilitator superfamily (MFS) profile" evidence="9">
    <location>
        <begin position="80"/>
        <end position="492"/>
    </location>
</feature>
<dbReference type="SUPFAM" id="SSF103473">
    <property type="entry name" value="MFS general substrate transporter"/>
    <property type="match status" value="1"/>
</dbReference>
<dbReference type="STRING" id="402676.B6K1M8"/>
<dbReference type="InterPro" id="IPR036259">
    <property type="entry name" value="MFS_trans_sf"/>
</dbReference>
<feature type="transmembrane region" description="Helical" evidence="8">
    <location>
        <begin position="113"/>
        <end position="131"/>
    </location>
</feature>
<feature type="transmembrane region" description="Helical" evidence="8">
    <location>
        <begin position="176"/>
        <end position="197"/>
    </location>
</feature>
<sequence length="530" mass="60255">MDHKSKSSSSIWTETNSEEKQKPAVTTVLESPIDEERGVEVSAIGEKPVADVALAILDDTNFTYTKEEAKHVSRKIDLVLMPLMALTYMIQYLDKVTLSYAALFGMNTDTHLHGSQYSWLTTIFYLGYLVAQYPGAYIMQKTGVRGFLFVNMFFWSAMVLLMAACHNFSGLATCRFFMGVFEACVSPAFVSITSMWYKRTEQPARSLFWSSFNGVAAIVGGLINFGVAHIQNEKVPTWKFTFIIIGGASIIWSVFFFFLFPSNPVTARFLTQRERRIAIERVRENRTGVENKIFKREQLWEALLDPQVWLIVFAIGVWMITNGIGAFNSIIIEALGGFSKEKTTLMNMPGGGFMIVFLFFTGLWCNYIRNGRLIIAVFGTWLLILASCLVWKLPSTDPWGRMVGMWLTYTTPITFVMLLSISASNIAGYTKKLVVNASIFCFYAVGNIVSPLLFKSSQKPTYNMGMESMLVASIVVCILCLLLMAYYNYENRRRTKLEEKELDAGTGQYKKNEEFMDYTDRQQIAFRYIW</sequence>
<evidence type="ECO:0000256" key="3">
    <source>
        <dbReference type="ARBA" id="ARBA00022692"/>
    </source>
</evidence>
<reference evidence="10 11" key="1">
    <citation type="journal article" date="2011" name="Science">
        <title>Comparative functional genomics of the fission yeasts.</title>
        <authorList>
            <person name="Rhind N."/>
            <person name="Chen Z."/>
            <person name="Yassour M."/>
            <person name="Thompson D.A."/>
            <person name="Haas B.J."/>
            <person name="Habib N."/>
            <person name="Wapinski I."/>
            <person name="Roy S."/>
            <person name="Lin M.F."/>
            <person name="Heiman D.I."/>
            <person name="Young S.K."/>
            <person name="Furuya K."/>
            <person name="Guo Y."/>
            <person name="Pidoux A."/>
            <person name="Chen H.M."/>
            <person name="Robbertse B."/>
            <person name="Goldberg J.M."/>
            <person name="Aoki K."/>
            <person name="Bayne E.H."/>
            <person name="Berlin A.M."/>
            <person name="Desjardins C.A."/>
            <person name="Dobbs E."/>
            <person name="Dukaj L."/>
            <person name="Fan L."/>
            <person name="FitzGerald M.G."/>
            <person name="French C."/>
            <person name="Gujja S."/>
            <person name="Hansen K."/>
            <person name="Keifenheim D."/>
            <person name="Levin J.Z."/>
            <person name="Mosher R.A."/>
            <person name="Mueller C.A."/>
            <person name="Pfiffner J."/>
            <person name="Priest M."/>
            <person name="Russ C."/>
            <person name="Smialowska A."/>
            <person name="Swoboda P."/>
            <person name="Sykes S.M."/>
            <person name="Vaughn M."/>
            <person name="Vengrova S."/>
            <person name="Yoder R."/>
            <person name="Zeng Q."/>
            <person name="Allshire R."/>
            <person name="Baulcombe D."/>
            <person name="Birren B.W."/>
            <person name="Brown W."/>
            <person name="Ekwall K."/>
            <person name="Kellis M."/>
            <person name="Leatherwood J."/>
            <person name="Levin H."/>
            <person name="Margalit H."/>
            <person name="Martienssen R."/>
            <person name="Nieduszynski C.A."/>
            <person name="Spatafora J.W."/>
            <person name="Friedman N."/>
            <person name="Dalgaard J.Z."/>
            <person name="Baumann P."/>
            <person name="Niki H."/>
            <person name="Regev A."/>
            <person name="Nusbaum C."/>
        </authorList>
    </citation>
    <scope>NUCLEOTIDE SEQUENCE [LARGE SCALE GENOMIC DNA]</scope>
    <source>
        <strain evidence="11">yFS275 / FY16936</strain>
    </source>
</reference>
<dbReference type="GO" id="GO:0022857">
    <property type="term" value="F:transmembrane transporter activity"/>
    <property type="evidence" value="ECO:0000318"/>
    <property type="project" value="GO_Central"/>
</dbReference>
<dbReference type="FunFam" id="1.20.1250.20:FF:000064">
    <property type="entry name" value="MFS allantoate transporter"/>
    <property type="match status" value="1"/>
</dbReference>
<keyword evidence="11" id="KW-1185">Reference proteome</keyword>
<dbReference type="PANTHER" id="PTHR43791">
    <property type="entry name" value="PERMEASE-RELATED"/>
    <property type="match status" value="1"/>
</dbReference>
<dbReference type="VEuPathDB" id="FungiDB:SJAG_02139"/>
<keyword evidence="3 8" id="KW-0812">Transmembrane</keyword>
<dbReference type="PROSITE" id="PS50850">
    <property type="entry name" value="MFS"/>
    <property type="match status" value="1"/>
</dbReference>
<feature type="transmembrane region" description="Helical" evidence="8">
    <location>
        <begin position="240"/>
        <end position="260"/>
    </location>
</feature>
<evidence type="ECO:0000256" key="7">
    <source>
        <dbReference type="SAM" id="MobiDB-lite"/>
    </source>
</evidence>
<feature type="transmembrane region" description="Helical" evidence="8">
    <location>
        <begin position="143"/>
        <end position="164"/>
    </location>
</feature>
<keyword evidence="2" id="KW-0813">Transport</keyword>
<dbReference type="InterPro" id="IPR011701">
    <property type="entry name" value="MFS"/>
</dbReference>
<feature type="transmembrane region" description="Helical" evidence="8">
    <location>
        <begin position="469"/>
        <end position="489"/>
    </location>
</feature>
<dbReference type="InterPro" id="IPR020846">
    <property type="entry name" value="MFS_dom"/>
</dbReference>